<sequence length="186" mass="20886">MTARSPFMFSQVVGRPTRSTFDRSLETFPPERRTVLPRRRGGFLSVPGKLAGKSGGGGSTTSQKMVTRLLLNVNIERSLGPVHVVMSSENTVRDLVKAAIEIYVKEKRRPLLKLETVDPDRFELHYSQFSLESLKPDEKLINLGSRNFFLCSRPSNSSNQSCVVQKAEMANRSLFALITKLMELLL</sequence>
<proteinExistence type="predicted"/>
<dbReference type="PANTHER" id="PTHR33270:SF7">
    <property type="entry name" value="SNRNP25 UBIQUITIN-LIKE DOMAIN-CONTAINING PROTEIN"/>
    <property type="match status" value="1"/>
</dbReference>
<dbReference type="InterPro" id="IPR055482">
    <property type="entry name" value="DUF7054"/>
</dbReference>
<comment type="caution">
    <text evidence="2">The sequence shown here is derived from an EMBL/GenBank/DDBJ whole genome shotgun (WGS) entry which is preliminary data.</text>
</comment>
<dbReference type="EMBL" id="JAKUCV010005298">
    <property type="protein sequence ID" value="KAJ4831717.1"/>
    <property type="molecule type" value="Genomic_DNA"/>
</dbReference>
<evidence type="ECO:0000313" key="2">
    <source>
        <dbReference type="EMBL" id="KAJ4831717.1"/>
    </source>
</evidence>
<accession>A0A9Q0FHX6</accession>
<evidence type="ECO:0000313" key="3">
    <source>
        <dbReference type="Proteomes" id="UP001141552"/>
    </source>
</evidence>
<name>A0A9Q0FHX6_9ROSI</name>
<dbReference type="Pfam" id="PF23156">
    <property type="entry name" value="DUF7054"/>
    <property type="match status" value="1"/>
</dbReference>
<keyword evidence="3" id="KW-1185">Reference proteome</keyword>
<gene>
    <name evidence="2" type="ORF">Tsubulata_051061</name>
</gene>
<protein>
    <recommendedName>
        <fullName evidence="1">DUF7054 domain-containing protein</fullName>
    </recommendedName>
</protein>
<dbReference type="AlphaFoldDB" id="A0A9Q0FHX6"/>
<reference evidence="2" key="1">
    <citation type="submission" date="2022-02" db="EMBL/GenBank/DDBJ databases">
        <authorList>
            <person name="Henning P.M."/>
            <person name="McCubbin A.G."/>
            <person name="Shore J.S."/>
        </authorList>
    </citation>
    <scope>NUCLEOTIDE SEQUENCE</scope>
    <source>
        <strain evidence="2">F60SS</strain>
        <tissue evidence="2">Leaves</tissue>
    </source>
</reference>
<dbReference type="OrthoDB" id="651546at2759"/>
<feature type="domain" description="DUF7054" evidence="1">
    <location>
        <begin position="67"/>
        <end position="151"/>
    </location>
</feature>
<evidence type="ECO:0000259" key="1">
    <source>
        <dbReference type="Pfam" id="PF23156"/>
    </source>
</evidence>
<dbReference type="PANTHER" id="PTHR33270">
    <property type="entry name" value="BNAC05G50380D PROTEIN"/>
    <property type="match status" value="1"/>
</dbReference>
<reference evidence="2" key="2">
    <citation type="journal article" date="2023" name="Plants (Basel)">
        <title>Annotation of the Turnera subulata (Passifloraceae) Draft Genome Reveals the S-Locus Evolved after the Divergence of Turneroideae from Passifloroideae in a Stepwise Manner.</title>
        <authorList>
            <person name="Henning P.M."/>
            <person name="Roalson E.H."/>
            <person name="Mir W."/>
            <person name="McCubbin A.G."/>
            <person name="Shore J.S."/>
        </authorList>
    </citation>
    <scope>NUCLEOTIDE SEQUENCE</scope>
    <source>
        <strain evidence="2">F60SS</strain>
    </source>
</reference>
<dbReference type="Proteomes" id="UP001141552">
    <property type="component" value="Unassembled WGS sequence"/>
</dbReference>
<dbReference type="InterPro" id="IPR040358">
    <property type="entry name" value="At4g22758-like"/>
</dbReference>
<organism evidence="2 3">
    <name type="scientific">Turnera subulata</name>
    <dbReference type="NCBI Taxonomy" id="218843"/>
    <lineage>
        <taxon>Eukaryota</taxon>
        <taxon>Viridiplantae</taxon>
        <taxon>Streptophyta</taxon>
        <taxon>Embryophyta</taxon>
        <taxon>Tracheophyta</taxon>
        <taxon>Spermatophyta</taxon>
        <taxon>Magnoliopsida</taxon>
        <taxon>eudicotyledons</taxon>
        <taxon>Gunneridae</taxon>
        <taxon>Pentapetalae</taxon>
        <taxon>rosids</taxon>
        <taxon>fabids</taxon>
        <taxon>Malpighiales</taxon>
        <taxon>Passifloraceae</taxon>
        <taxon>Turnera</taxon>
    </lineage>
</organism>